<gene>
    <name evidence="1" type="ORF">ACI1P1_28205</name>
</gene>
<reference evidence="1" key="1">
    <citation type="submission" date="2024-12" db="EMBL/GenBank/DDBJ databases">
        <authorList>
            <person name="Wu N."/>
        </authorList>
    </citation>
    <scope>NUCLEOTIDE SEQUENCE</scope>
    <source>
        <strain evidence="1">P15</strain>
    </source>
</reference>
<evidence type="ECO:0000313" key="1">
    <source>
        <dbReference type="EMBL" id="MFM9332184.1"/>
    </source>
</evidence>
<protein>
    <submittedName>
        <fullName evidence="1">GntR family transcriptional regulator</fullName>
    </submittedName>
</protein>
<evidence type="ECO:0000313" key="2">
    <source>
        <dbReference type="Proteomes" id="UP001631969"/>
    </source>
</evidence>
<proteinExistence type="predicted"/>
<comment type="caution">
    <text evidence="1">The sequence shown here is derived from an EMBL/GenBank/DDBJ whole genome shotgun (WGS) entry which is preliminary data.</text>
</comment>
<dbReference type="Proteomes" id="UP001631969">
    <property type="component" value="Unassembled WGS sequence"/>
</dbReference>
<organism evidence="1 2">
    <name type="scientific">Paenibacillus mesotrionivorans</name>
    <dbReference type="NCBI Taxonomy" id="3160968"/>
    <lineage>
        <taxon>Bacteria</taxon>
        <taxon>Bacillati</taxon>
        <taxon>Bacillota</taxon>
        <taxon>Bacilli</taxon>
        <taxon>Bacillales</taxon>
        <taxon>Paenibacillaceae</taxon>
        <taxon>Paenibacillus</taxon>
    </lineage>
</organism>
<keyword evidence="2" id="KW-1185">Reference proteome</keyword>
<sequence>MKMNGETMNFTFDDKQPIFQQVADIIEDDILNGTFRTDEQILSVAQFSQTFQINPATVVKGIGLLVNEGILYKKRGLGMYVSADAMEKIRMKRKERFSKKLLSDLLAEADKLALTTDEIIDMIKQLREE</sequence>
<dbReference type="EMBL" id="JBJURJ010000027">
    <property type="protein sequence ID" value="MFM9332184.1"/>
    <property type="molecule type" value="Genomic_DNA"/>
</dbReference>
<name>A0ACC7P7F6_9BACL</name>
<accession>A0ACC7P7F6</accession>